<dbReference type="GO" id="GO:0005524">
    <property type="term" value="F:ATP binding"/>
    <property type="evidence" value="ECO:0007669"/>
    <property type="project" value="UniProtKB-KW"/>
</dbReference>
<dbReference type="PANTHER" id="PTHR43311:SF2">
    <property type="entry name" value="GLUTAMATE--TRNA LIGASE, MITOCHONDRIAL-RELATED"/>
    <property type="match status" value="1"/>
</dbReference>
<keyword evidence="15" id="KW-1185">Reference proteome</keyword>
<evidence type="ECO:0000256" key="2">
    <source>
        <dbReference type="ARBA" id="ARBA00007894"/>
    </source>
</evidence>
<dbReference type="GO" id="GO:0005739">
    <property type="term" value="C:mitochondrion"/>
    <property type="evidence" value="ECO:0007669"/>
    <property type="project" value="UniProtKB-SubCell"/>
</dbReference>
<evidence type="ECO:0000256" key="12">
    <source>
        <dbReference type="SAM" id="MobiDB-lite"/>
    </source>
</evidence>
<evidence type="ECO:0000256" key="3">
    <source>
        <dbReference type="ARBA" id="ARBA00012835"/>
    </source>
</evidence>
<dbReference type="GO" id="GO:0000049">
    <property type="term" value="F:tRNA binding"/>
    <property type="evidence" value="ECO:0007669"/>
    <property type="project" value="InterPro"/>
</dbReference>
<evidence type="ECO:0000256" key="10">
    <source>
        <dbReference type="ARBA" id="ARBA00072917"/>
    </source>
</evidence>
<evidence type="ECO:0000256" key="8">
    <source>
        <dbReference type="ARBA" id="ARBA00023146"/>
    </source>
</evidence>
<dbReference type="InterPro" id="IPR049940">
    <property type="entry name" value="GluQ/Sye"/>
</dbReference>
<organism evidence="14 15">
    <name type="scientific">Diaporthe helianthi</name>
    <dbReference type="NCBI Taxonomy" id="158607"/>
    <lineage>
        <taxon>Eukaryota</taxon>
        <taxon>Fungi</taxon>
        <taxon>Dikarya</taxon>
        <taxon>Ascomycota</taxon>
        <taxon>Pezizomycotina</taxon>
        <taxon>Sordariomycetes</taxon>
        <taxon>Sordariomycetidae</taxon>
        <taxon>Diaporthales</taxon>
        <taxon>Diaporthaceae</taxon>
        <taxon>Diaporthe</taxon>
    </lineage>
</organism>
<feature type="compositionally biased region" description="Low complexity" evidence="12">
    <location>
        <begin position="752"/>
        <end position="768"/>
    </location>
</feature>
<evidence type="ECO:0000256" key="5">
    <source>
        <dbReference type="ARBA" id="ARBA00022741"/>
    </source>
</evidence>
<evidence type="ECO:0000256" key="9">
    <source>
        <dbReference type="ARBA" id="ARBA00030865"/>
    </source>
</evidence>
<dbReference type="InterPro" id="IPR014729">
    <property type="entry name" value="Rossmann-like_a/b/a_fold"/>
</dbReference>
<dbReference type="InterPro" id="IPR020751">
    <property type="entry name" value="aa-tRNA-synth_I_codon-bd_sub2"/>
</dbReference>
<dbReference type="OrthoDB" id="5399569at2759"/>
<feature type="region of interest" description="Disordered" evidence="12">
    <location>
        <begin position="671"/>
        <end position="697"/>
    </location>
</feature>
<feature type="domain" description="Glutamyl/glutaminyl-tRNA synthetase class Ib catalytic" evidence="13">
    <location>
        <begin position="48"/>
        <end position="329"/>
    </location>
</feature>
<name>A0A2P5I956_DIAHE</name>
<keyword evidence="4 11" id="KW-0436">Ligase</keyword>
<dbReference type="PANTHER" id="PTHR43311">
    <property type="entry name" value="GLUTAMATE--TRNA LIGASE"/>
    <property type="match status" value="1"/>
</dbReference>
<feature type="region of interest" description="Disordered" evidence="12">
    <location>
        <begin position="727"/>
        <end position="916"/>
    </location>
</feature>
<keyword evidence="7 11" id="KW-0648">Protein biosynthesis</keyword>
<keyword evidence="8 11" id="KW-0030">Aminoacyl-tRNA synthetase</keyword>
<accession>A0A2P5I956</accession>
<feature type="compositionally biased region" description="Basic residues" evidence="12">
    <location>
        <begin position="730"/>
        <end position="744"/>
    </location>
</feature>
<dbReference type="InParanoid" id="A0A2P5I956"/>
<dbReference type="Gene3D" id="1.10.10.350">
    <property type="match status" value="1"/>
</dbReference>
<dbReference type="AlphaFoldDB" id="A0A2P5I956"/>
<dbReference type="CDD" id="cd00808">
    <property type="entry name" value="GluRS_core"/>
    <property type="match status" value="1"/>
</dbReference>
<dbReference type="GO" id="GO:0004818">
    <property type="term" value="F:glutamate-tRNA ligase activity"/>
    <property type="evidence" value="ECO:0007669"/>
    <property type="project" value="UniProtKB-EC"/>
</dbReference>
<protein>
    <recommendedName>
        <fullName evidence="10">Glutamate--tRNA ligase, mitochondrial</fullName>
        <ecNumber evidence="3">6.1.1.17</ecNumber>
    </recommendedName>
    <alternativeName>
        <fullName evidence="9">Glutamyl-tRNA synthetase</fullName>
    </alternativeName>
</protein>
<gene>
    <name evidence="14" type="ORF">DHEL01_v202581</name>
</gene>
<dbReference type="Proteomes" id="UP000094444">
    <property type="component" value="Unassembled WGS sequence"/>
</dbReference>
<dbReference type="InterPro" id="IPR008925">
    <property type="entry name" value="aa_tRNA-synth_I_cd-bd_sf"/>
</dbReference>
<dbReference type="InterPro" id="IPR000924">
    <property type="entry name" value="Glu/Gln-tRNA-synth"/>
</dbReference>
<dbReference type="NCBIfam" id="TIGR00464">
    <property type="entry name" value="gltX_bact"/>
    <property type="match status" value="1"/>
</dbReference>
<feature type="compositionally biased region" description="Basic and acidic residues" evidence="12">
    <location>
        <begin position="851"/>
        <end position="866"/>
    </location>
</feature>
<comment type="similarity">
    <text evidence="2">Belongs to the class-I aminoacyl-tRNA synthetase family. Glutamate--tRNA ligase type 1 subfamily.</text>
</comment>
<dbReference type="SUPFAM" id="SSF52374">
    <property type="entry name" value="Nucleotidylyl transferase"/>
    <property type="match status" value="1"/>
</dbReference>
<sequence length="916" mass="103978">MSNLLLLRRRLHMASQPYRCNQIRRYALIGKPNKNQKPIWSLPESPARTRFAPSPTGYLHLGSLRTALFNYLLAQATGGQFILRLEDTDQKRLVEDSESRLYQDLQWAGLNWDEGPDKGGPFGPYKQSERLGLYRQHVDMLLEKDQAFRCFCSKEDLNFHLQQATDSGAPAHYPGTCMGISKSESDMRAANGEEHVVRFKTSNVPVSAPDLVYGAYKKAETEDNFIIMKTDGFPTYHFANVVDDHFMKITHVIRGAEWLISTPKHIELYNAFGWQPPNFAHVGLLVDHQRQKLSKRDIDNIGISVFRDTNILPEALLNFSVLLGWDPNLQNRPHLDKRGRMTLEEMKSNFSLKFTRGDIVVDLAKLKFFQTRYIRDLISGAAVDPTALSQRILTPIQSGLERLDRTMFMQPVPEFVAELVGDEPRKRISNVRQWKNLTQEHIHEVLKASKAPLDNHRPFIKNHLYAFFSPPTLAYKNSFHTFQSGMHRIKIERKEEQILNVDISKVLNYFRNSLDELTEEDWTLENVGNKAKELADSVTYYSTEEDQLMDHGAGWKFLRWALFVGSPGLSVGPMMVLLGRKETLKRLRLARKCAKVKEEQLGLEAQRAKLEAELGLYAGIEGRSEGESQASPVGQVSEPRNVKVQKSENDPTWAQNKAKAFLRPIYHESQLPKKGPFLSRPRPQPVPDREPDAKRLALSPKHISFEEFVTGQRHILRIDQTGVAIDRSPRSRRVNRSVKKKPALKPRGSSFAPTAEAGAGSASSNGSKPAPPETRGPFMQGMSQEERQRHFRLLMAGKAARRARAPAQLRRSEKSRHKNPIGRGRGTPPDVPRGVGPFSAGKLVNHTLRIQADRGRPVDDEGERQPQTDVKSKKKTRQAVRPRQIQRPGGPFYAGKPVREHPRRVRADNRVEGKGS</sequence>
<evidence type="ECO:0000256" key="6">
    <source>
        <dbReference type="ARBA" id="ARBA00022840"/>
    </source>
</evidence>
<dbReference type="InterPro" id="IPR004527">
    <property type="entry name" value="Glu-tRNA-ligase_bac/mito"/>
</dbReference>
<dbReference type="GO" id="GO:0008270">
    <property type="term" value="F:zinc ion binding"/>
    <property type="evidence" value="ECO:0007669"/>
    <property type="project" value="InterPro"/>
</dbReference>
<dbReference type="EC" id="6.1.1.17" evidence="3"/>
<dbReference type="GO" id="GO:0006424">
    <property type="term" value="P:glutamyl-tRNA aminoacylation"/>
    <property type="evidence" value="ECO:0007669"/>
    <property type="project" value="InterPro"/>
</dbReference>
<evidence type="ECO:0000256" key="11">
    <source>
        <dbReference type="RuleBase" id="RU363037"/>
    </source>
</evidence>
<comment type="subcellular location">
    <subcellularLocation>
        <location evidence="1">Mitochondrion</location>
    </subcellularLocation>
</comment>
<evidence type="ECO:0000313" key="15">
    <source>
        <dbReference type="Proteomes" id="UP000094444"/>
    </source>
</evidence>
<evidence type="ECO:0000256" key="1">
    <source>
        <dbReference type="ARBA" id="ARBA00004173"/>
    </source>
</evidence>
<comment type="caution">
    <text evidence="14">The sequence shown here is derived from an EMBL/GenBank/DDBJ whole genome shotgun (WGS) entry which is preliminary data.</text>
</comment>
<dbReference type="InterPro" id="IPR020058">
    <property type="entry name" value="Glu/Gln-tRNA-synth_Ib_cat-dom"/>
</dbReference>
<dbReference type="Gene3D" id="3.40.50.620">
    <property type="entry name" value="HUPs"/>
    <property type="match status" value="1"/>
</dbReference>
<proteinExistence type="inferred from homology"/>
<keyword evidence="5 11" id="KW-0547">Nucleotide-binding</keyword>
<dbReference type="EMBL" id="MAVT02000142">
    <property type="protein sequence ID" value="POS79036.1"/>
    <property type="molecule type" value="Genomic_DNA"/>
</dbReference>
<dbReference type="Pfam" id="PF00749">
    <property type="entry name" value="tRNA-synt_1c"/>
    <property type="match status" value="1"/>
</dbReference>
<dbReference type="FunFam" id="3.40.50.620:FF:000045">
    <property type="entry name" value="Glutamate--tRNA ligase, mitochondrial"/>
    <property type="match status" value="1"/>
</dbReference>
<keyword evidence="6 11" id="KW-0067">ATP-binding</keyword>
<evidence type="ECO:0000256" key="7">
    <source>
        <dbReference type="ARBA" id="ARBA00022917"/>
    </source>
</evidence>
<dbReference type="PRINTS" id="PR00987">
    <property type="entry name" value="TRNASYNTHGLU"/>
</dbReference>
<dbReference type="STRING" id="158607.A0A2P5I956"/>
<feature type="region of interest" description="Disordered" evidence="12">
    <location>
        <begin position="623"/>
        <end position="654"/>
    </location>
</feature>
<feature type="compositionally biased region" description="Basic and acidic residues" evidence="12">
    <location>
        <begin position="897"/>
        <end position="916"/>
    </location>
</feature>
<evidence type="ECO:0000259" key="13">
    <source>
        <dbReference type="Pfam" id="PF00749"/>
    </source>
</evidence>
<dbReference type="InterPro" id="IPR033910">
    <property type="entry name" value="GluRS_core"/>
</dbReference>
<evidence type="ECO:0000256" key="4">
    <source>
        <dbReference type="ARBA" id="ARBA00022598"/>
    </source>
</evidence>
<reference evidence="14" key="1">
    <citation type="submission" date="2017-09" db="EMBL/GenBank/DDBJ databases">
        <title>Polyketide synthases of a Diaporthe helianthi virulent isolate.</title>
        <authorList>
            <person name="Baroncelli R."/>
        </authorList>
    </citation>
    <scope>NUCLEOTIDE SEQUENCE [LARGE SCALE GENOMIC DNA]</scope>
    <source>
        <strain evidence="14">7/96</strain>
    </source>
</reference>
<dbReference type="HAMAP" id="MF_00022">
    <property type="entry name" value="Glu_tRNA_synth_type1"/>
    <property type="match status" value="1"/>
</dbReference>
<dbReference type="FunCoup" id="A0A2P5I956">
    <property type="interactions" value="714"/>
</dbReference>
<evidence type="ECO:0000313" key="14">
    <source>
        <dbReference type="EMBL" id="POS79036.1"/>
    </source>
</evidence>
<dbReference type="SUPFAM" id="SSF48163">
    <property type="entry name" value="An anticodon-binding domain of class I aminoacyl-tRNA synthetases"/>
    <property type="match status" value="1"/>
</dbReference>